<protein>
    <submittedName>
        <fullName evidence="2">Uncharacterized protein</fullName>
    </submittedName>
</protein>
<sequence length="725" mass="78546">MAGACHKAENINIVPDDHGDNGDVVEVREAPVAAPRDRSLTISRGPGHAPHEVELDPRGQAALTIDAHGSVCLWPAVRSTDPELARPYVLPMQEPLWMSLAQAQDGSFVVALIDTTNAGQVVAVAPGKDGREAKLTPLFAIPPDDPLLELHALDGGERVLALGVDHRVRLYDAKSGALLSVIDERSFGPWQLRVAHGAPGQPPQLAAILAQPVRVQALELRDDQLSIASEARGVALDRGPNRNDLLLSPDGQVMAALRRPRSRGREFAIELIDLRSGERRLVAGKTDSVIRTRMHFAEAGRILLETGSTSGKGLWVELAKAELLADPADADPTSKLAERLYKTAHDSIPLAASAERRPEYFEPEFDPPWDRGVRFHASVVAGVRVNVDRAPGFGRDSNLGIALIVDPLDSDQHLVIRPGVRYSYAVKGALDHAGARLAVASDTTLSVTNLEDGASVLDETEHGAGSILSLDFADRDHVLLVDDKGRLKLFDVGSGALVASTKLDFTWSIQGLAYHANEAGGGVLGWRSGRPRDPERLLEIRDGQLGSVIELPRDQRPLWLETLDLSDAEAGALFGMSEFQADDVVDEYTSARDGRMFYTEKSARTPLVVRSGSEDTSFRLPAGQGRRLLVSPEGSRIAVVQFRDRHPWGEDHLLSVLNTETGERLWTLGSDRPIQHLGWSGDGRRMAIGATVHDAGTGEVVYAAPDPAPVVEQRSDAKFSHYRDE</sequence>
<dbReference type="InterPro" id="IPR011047">
    <property type="entry name" value="Quinoprotein_ADH-like_sf"/>
</dbReference>
<evidence type="ECO:0000256" key="1">
    <source>
        <dbReference type="SAM" id="MobiDB-lite"/>
    </source>
</evidence>
<dbReference type="EMBL" id="JMCC02000004">
    <property type="protein sequence ID" value="KIG19182.1"/>
    <property type="molecule type" value="Genomic_DNA"/>
</dbReference>
<dbReference type="Proteomes" id="UP000031599">
    <property type="component" value="Unassembled WGS sequence"/>
</dbReference>
<dbReference type="InterPro" id="IPR011044">
    <property type="entry name" value="Quino_amine_DH_bsu"/>
</dbReference>
<comment type="caution">
    <text evidence="2">The sequence shown here is derived from an EMBL/GenBank/DDBJ whole genome shotgun (WGS) entry which is preliminary data.</text>
</comment>
<organism evidence="2 3">
    <name type="scientific">Enhygromyxa salina</name>
    <dbReference type="NCBI Taxonomy" id="215803"/>
    <lineage>
        <taxon>Bacteria</taxon>
        <taxon>Pseudomonadati</taxon>
        <taxon>Myxococcota</taxon>
        <taxon>Polyangia</taxon>
        <taxon>Nannocystales</taxon>
        <taxon>Nannocystaceae</taxon>
        <taxon>Enhygromyxa</taxon>
    </lineage>
</organism>
<dbReference type="SUPFAM" id="SSF50969">
    <property type="entry name" value="YVTN repeat-like/Quinoprotein amine dehydrogenase"/>
    <property type="match status" value="1"/>
</dbReference>
<evidence type="ECO:0000313" key="3">
    <source>
        <dbReference type="Proteomes" id="UP000031599"/>
    </source>
</evidence>
<accession>A0A0C2DHK9</accession>
<dbReference type="SUPFAM" id="SSF50998">
    <property type="entry name" value="Quinoprotein alcohol dehydrogenase-like"/>
    <property type="match status" value="1"/>
</dbReference>
<evidence type="ECO:0000313" key="2">
    <source>
        <dbReference type="EMBL" id="KIG19182.1"/>
    </source>
</evidence>
<dbReference type="AlphaFoldDB" id="A0A0C2DHK9"/>
<feature type="region of interest" description="Disordered" evidence="1">
    <location>
        <begin position="1"/>
        <end position="21"/>
    </location>
</feature>
<gene>
    <name evidence="2" type="ORF">DB30_04647</name>
</gene>
<reference evidence="2 3" key="1">
    <citation type="submission" date="2014-12" db="EMBL/GenBank/DDBJ databases">
        <title>Genome assembly of Enhygromyxa salina DSM 15201.</title>
        <authorList>
            <person name="Sharma G."/>
            <person name="Subramanian S."/>
        </authorList>
    </citation>
    <scope>NUCLEOTIDE SEQUENCE [LARGE SCALE GENOMIC DNA]</scope>
    <source>
        <strain evidence="2 3">DSM 15201</strain>
    </source>
</reference>
<dbReference type="InterPro" id="IPR015943">
    <property type="entry name" value="WD40/YVTN_repeat-like_dom_sf"/>
</dbReference>
<proteinExistence type="predicted"/>
<name>A0A0C2DHK9_9BACT</name>
<dbReference type="Gene3D" id="2.130.10.10">
    <property type="entry name" value="YVTN repeat-like/Quinoprotein amine dehydrogenase"/>
    <property type="match status" value="1"/>
</dbReference>